<organism evidence="8">
    <name type="scientific">Jonchet virus</name>
    <dbReference type="NCBI Taxonomy" id="1664809"/>
    <lineage>
        <taxon>Viruses</taxon>
        <taxon>Riboviria</taxon>
        <taxon>Orthornavirae</taxon>
        <taxon>Negarnaviricota</taxon>
        <taxon>Polyploviricotina</taxon>
        <taxon>Bunyaviricetes</taxon>
        <taxon>Elliovirales</taxon>
        <taxon>Phasmaviridae</taxon>
        <taxon>Jonvirus</taxon>
        <taxon>Jonvirus eboris</taxon>
    </lineage>
</organism>
<dbReference type="GO" id="GO:0039694">
    <property type="term" value="P:viral RNA genome replication"/>
    <property type="evidence" value="ECO:0007669"/>
    <property type="project" value="InterPro"/>
</dbReference>
<reference evidence="8" key="1">
    <citation type="journal article" date="2015" name="Proc. Natl. Acad. Sci. U.S.A.">
        <title>Evolutionary and phenotypic analysis of live virus isolates suggests arthropod origin of a pathogenic RNA virus family.</title>
        <authorList>
            <person name="Marklewitz M."/>
            <person name="Zirkel F."/>
            <person name="Kurth A."/>
            <person name="Drosten C."/>
            <person name="Junglen S."/>
        </authorList>
    </citation>
    <scope>NUCLEOTIDE SEQUENCE</scope>
    <source>
        <strain evidence="8">F51-CI-2004</strain>
    </source>
</reference>
<feature type="domain" description="RdRp catalytic" evidence="7">
    <location>
        <begin position="1002"/>
        <end position="1183"/>
    </location>
</feature>
<evidence type="ECO:0000256" key="4">
    <source>
        <dbReference type="ARBA" id="ARBA00030285"/>
    </source>
</evidence>
<sequence length="2256" mass="255710">MKSYKISLAEINELIVVEDVHDVFQAYDRWAQTIKLRADASEKLVENVIRSSPIVPTHSIGDAPVNDFLSMINANQITEHKRKSPDLLIFIQGSNTLYLGDVAVTRSARRVRSIKSEKYEPLRQEISNKNSWLRVEELNVIFDEANTNVEAEIRQVSDLVGTPWDQVNIRDYTDCVDKSKVAVDRLFSTVSNVSELQELIAIGGQDQEHVDFFAGTEQMQIPKLSTLRHDEEYFANMIFRRMAQDANPDGSDQTQTISKKDTLKAISDAADANYDPCMEKVNHNLQFFVNCDEIKSDQTTIDILASMCIDLDVAQNSKIREMLPSSQELIHMKSMENEKKTLKETRYLNTDELASARDRITLKYGKSTPYYCAYKEMAKKGPRPYAEVYLNAIKEKAQDKKADKLNAIMTETPFIMPCIPAGKWEEAEKLMRNELSYYAGDADEIDAASLKACKIVTDDHVNQRDKRTDSIISEIEDVIYKTRAYWLLKAVTKFVVDVNRMDPRLSNGIYYSNSLNSDTIILLHCNNSGFKTNQYFDFQCLTRHRKGTKGNEHALKTHSGQGNAQVLHVESTAKYTYILTKMVKYDIDTLDQIKDNDKTIPMLVINLTLEYFKDTYNDSSQFKMNSLVRSFITENMAFYTLLSVDLHQKPSVIMDLMKYVVSMPFSERCNFKMLLKDLLPFKTKFDVFLFKRMVSYFDWNRINAKTFRSKTFMLVNGQLSSAPGLSNKFTTFVNGTTHNNSYYHFMEGQMLNQIRPKKLYNEQFLDQACTDIIERNIEFEEEKLKYGSWTQGHSDGKDYPFEAKYCFSRDVVVQASDKLNRERAGHAMGMKLSIAGKLQELAINHLSMRKGCISRDEIVERVTKRQKIQEMLDQELSKGMFKSKHRVMLLRKELSKAKGGKSKSALLAGLEALEPYIKANDTTSCRSINVMKANHDKISQYNTSSKQQRGKGRQIASADFYTKNGLHCIEEAYKSQSAKDETNLLRSGVNRARAVSQTCEKAINEGIVHGYEHFYYLVEDQTKWSESDNIGKMKVMIECDIGIPAGLKLPLIRELSKMERRMVFSNKPLGQQPIRKMKQEYAPYITENGAILGRIGWMQGMLNFTSTDCAKRCTLWAVQTFNKYYKGYRNNDEGDIIVKSSLNSDDSFHAVAGPSKRKILDFRNYLYFAKKLFCMKLNIKKSYISSNFGEMIQLYVDGNSVLNIWMKQMYSGFGSLMGVSYEKDMTHAVSHCSTLIKQGADEMNVRVWWLTAKRAVLKSYNMNKGGINDMTRIDVDPSMLPISLFGYPTKLSQYSLNMYGVRAHNDYVNTALSTNSVSNEKLVIMMSLLAKVEKNNTGYLARNNFIINDELVKSSQLAIQCTIEPGDDANPTKHEDDLLLLELDDDNADTDFGAKQLSIVSTRLPIKHKQAEVLKKLEALTAGVDPSGVQGLIRNNNNIRTCLRDRLETSQKEMIELSESNFTTNPKLKALCNSYLASRKCFFIKGFPKTSFTALGLINHLLVMGRSAKDTMDPSIISGAYNSVSEILKDSTLLVNMIKEIERIESNNTIVMSAVKRSKVVNSYPAEIGDIDFENDISHILCEIVKPGALSQMDITMKSPHKMEAEKLIVENLYKSWFAIMKSSDGSLLKAALDIYHNELSKRISRTIISSHLDSRTKGKFFRDVYLNCYYPGYKTVSEAVLPPGVYRNPNDKVESDVNTLLALFEIYAAMSGTGDIANQFPKICYYSELTGSRKLATSENLAADITVLLSQSTKMESRRKLAVFYERLGYGTGEIAKTIRAMSYSMTWHKEQRSRVVAGRKEWYGDFRVTITKGDLAVTIEGEPGNISKIITNDDDVVTVIKAMQYLTSYASFPGFNKTTMHKYEDWGRNPFWSSYDTAGAPNGLFYQPQGKTAILPIAPLDSLMGRIPGRPGLIREGQKLQYIPLFTTTRSVTIDEARMDARYRSPNNRLIKVDMEAGKIYEDPGQPDGKMKVVGTFRVKSWFADYSKLSVNPGDVVTLDGLDFAMAISRGWAEDIIKGTTKKLEKSSVKMLMRTVLGDSQVVANTMINLFGKWCDANGHAVSVESRMELKGIPEVVININEEEDDEDAPNIETLSFTMGNTGDVIKDLLVRLVTNSTNYQRGVESASQHVFKTAEFTSYMQSLLERCEGWDGTNAIDKIIVDSTKKSRLSKTMLDALLEFGFFTRQDAFLMDALSSVPAATDIDYEMAASTYGVRYSDNKAVSFEDTEPTKEADALTDIIEYMSQGDDEEGWY</sequence>
<dbReference type="GO" id="GO:0003968">
    <property type="term" value="F:RNA-directed RNA polymerase activity"/>
    <property type="evidence" value="ECO:0007669"/>
    <property type="project" value="UniProtKB-KW"/>
</dbReference>
<keyword evidence="8" id="KW-0548">Nucleotidyltransferase</keyword>
<name>A0A0H4B7Y9_9VIRU</name>
<evidence type="ECO:0000256" key="6">
    <source>
        <dbReference type="ARBA" id="ARBA00031012"/>
    </source>
</evidence>
<dbReference type="EC" id="2.7.7.48" evidence="1"/>
<keyword evidence="3" id="KW-0808">Transferase</keyword>
<protein>
    <recommendedName>
        <fullName evidence="2">RNA-directed RNA polymerase L</fullName>
        <ecNumber evidence="1">2.7.7.48</ecNumber>
    </recommendedName>
    <alternativeName>
        <fullName evidence="4">Large structural protein</fullName>
    </alternativeName>
    <alternativeName>
        <fullName evidence="6">Replicase</fullName>
    </alternativeName>
    <alternativeName>
        <fullName evidence="5">Transcriptase</fullName>
    </alternativeName>
</protein>
<evidence type="ECO:0000313" key="8">
    <source>
        <dbReference type="EMBL" id="AKN56880.1"/>
    </source>
</evidence>
<evidence type="ECO:0000256" key="1">
    <source>
        <dbReference type="ARBA" id="ARBA00012494"/>
    </source>
</evidence>
<gene>
    <name evidence="8" type="primary">RdRp</name>
</gene>
<keyword evidence="8" id="KW-0696">RNA-directed RNA polymerase</keyword>
<evidence type="ECO:0000256" key="3">
    <source>
        <dbReference type="ARBA" id="ARBA00022679"/>
    </source>
</evidence>
<dbReference type="PROSITE" id="PS50525">
    <property type="entry name" value="RDRP_SSRNA_NEG_SEG"/>
    <property type="match status" value="1"/>
</dbReference>
<evidence type="ECO:0000256" key="2">
    <source>
        <dbReference type="ARBA" id="ARBA00018602"/>
    </source>
</evidence>
<proteinExistence type="predicted"/>
<accession>A0A0H4B7Y9</accession>
<evidence type="ECO:0000259" key="7">
    <source>
        <dbReference type="PROSITE" id="PS50525"/>
    </source>
</evidence>
<dbReference type="EMBL" id="KP710238">
    <property type="protein sequence ID" value="AKN56880.1"/>
    <property type="molecule type" value="Viral_cRNA"/>
</dbReference>
<dbReference type="InterPro" id="IPR007099">
    <property type="entry name" value="RNA-dir_pol_NSvirus"/>
</dbReference>
<evidence type="ECO:0000256" key="5">
    <source>
        <dbReference type="ARBA" id="ARBA00030436"/>
    </source>
</evidence>